<dbReference type="Proteomes" id="UP001231197">
    <property type="component" value="Unassembled WGS sequence"/>
</dbReference>
<comment type="caution">
    <text evidence="2">The sequence shown here is derived from an EMBL/GenBank/DDBJ whole genome shotgun (WGS) entry which is preliminary data.</text>
</comment>
<feature type="signal peptide" evidence="1">
    <location>
        <begin position="1"/>
        <end position="20"/>
    </location>
</feature>
<evidence type="ECO:0000256" key="1">
    <source>
        <dbReference type="SAM" id="SignalP"/>
    </source>
</evidence>
<gene>
    <name evidence="2" type="ORF">QMA06_12680</name>
</gene>
<dbReference type="RefSeq" id="WP_290207242.1">
    <property type="nucleotide sequence ID" value="NZ_JASDDK010000005.1"/>
</dbReference>
<protein>
    <recommendedName>
        <fullName evidence="4">Peptidase M48 domain-containing protein</fullName>
    </recommendedName>
</protein>
<proteinExistence type="predicted"/>
<accession>A0ABT7ZX50</accession>
<keyword evidence="1" id="KW-0732">Signal</keyword>
<evidence type="ECO:0000313" key="2">
    <source>
        <dbReference type="EMBL" id="MDN3493573.1"/>
    </source>
</evidence>
<keyword evidence="3" id="KW-1185">Reference proteome</keyword>
<evidence type="ECO:0008006" key="4">
    <source>
        <dbReference type="Google" id="ProtNLM"/>
    </source>
</evidence>
<dbReference type="EMBL" id="JASDDK010000005">
    <property type="protein sequence ID" value="MDN3493573.1"/>
    <property type="molecule type" value="Genomic_DNA"/>
</dbReference>
<organism evidence="2 3">
    <name type="scientific">Winogradskyella bathintestinalis</name>
    <dbReference type="NCBI Taxonomy" id="3035208"/>
    <lineage>
        <taxon>Bacteria</taxon>
        <taxon>Pseudomonadati</taxon>
        <taxon>Bacteroidota</taxon>
        <taxon>Flavobacteriia</taxon>
        <taxon>Flavobacteriales</taxon>
        <taxon>Flavobacteriaceae</taxon>
        <taxon>Winogradskyella</taxon>
    </lineage>
</organism>
<reference evidence="2 3" key="1">
    <citation type="journal article" date="2023" name="Int. J. Syst. Evol. Microbiol.">
        <title>Winogradskyella bathintestinalis sp. nov., isolated from the intestine of the deep-sea loosejaw dragonfish, Malacosteus niger.</title>
        <authorList>
            <person name="Uniacke-Lowe S."/>
            <person name="Johnson C.N."/>
            <person name="Stanton C."/>
            <person name="Hill C."/>
            <person name="Ross P."/>
        </authorList>
    </citation>
    <scope>NUCLEOTIDE SEQUENCE [LARGE SCALE GENOMIC DNA]</scope>
    <source>
        <strain evidence="2 3">APC 3343</strain>
    </source>
</reference>
<feature type="chain" id="PRO_5046981468" description="Peptidase M48 domain-containing protein" evidence="1">
    <location>
        <begin position="21"/>
        <end position="204"/>
    </location>
</feature>
<name>A0ABT7ZX50_9FLAO</name>
<sequence length="204" mass="24153">MKNFIILTLLILFYNMSAQHKIPEDIRTNVKTALSYYPELENTNIEFRFKKNIKKSTMQARPTVGSFFRSRKNRNYIILISEKFKIADKEFLTRHIPDDIFIGWIGHELGHIMDYQDRSKLNLIWFGITYLLSENSIVEAERCADSFAVKHGMEDYILKTKDFILNHADITQTYKDRISKYYLSPEEIMELVEHRDAEKSAIEN</sequence>
<evidence type="ECO:0000313" key="3">
    <source>
        <dbReference type="Proteomes" id="UP001231197"/>
    </source>
</evidence>